<sequence length="286" mass="32067">MDSGEGEDDITRDGEAYIEGAVEGVGCPGWECTKDRALPDAEGKEKDTERGNETGQDGEKKREVDVDFVRGVVGDELATRYVWLLEKKRVETDPTYTVCPLPHCQAPVPPPSTRKPNTTKKVAKVFRLSSNHGNHPPDQTSATTPCIAERDAEPDDRFRQCPACQFSFCRYCLKTWHGPSPCPLPSTASFLRKYMSLPADSPERAAFEKRYGKKQLTRMVAQWEEQEANNASARRTFVIGVGKSCAPRIRIIIIGRPGRRVSKSYSTRMRSRGSSARWRWASRGKI</sequence>
<protein>
    <submittedName>
        <fullName evidence="1">Uncharacterized protein</fullName>
    </submittedName>
</protein>
<dbReference type="EMBL" id="JASBWS010000145">
    <property type="protein sequence ID" value="KAJ9093948.1"/>
    <property type="molecule type" value="Genomic_DNA"/>
</dbReference>
<evidence type="ECO:0000313" key="2">
    <source>
        <dbReference type="Proteomes" id="UP001230649"/>
    </source>
</evidence>
<reference evidence="1" key="1">
    <citation type="submission" date="2023-04" db="EMBL/GenBank/DDBJ databases">
        <title>Draft Genome sequencing of Naganishia species isolated from polar environments using Oxford Nanopore Technology.</title>
        <authorList>
            <person name="Leo P."/>
            <person name="Venkateswaran K."/>
        </authorList>
    </citation>
    <scope>NUCLEOTIDE SEQUENCE</scope>
    <source>
        <strain evidence="1">MNA-CCFEE 5262</strain>
    </source>
</reference>
<evidence type="ECO:0000313" key="1">
    <source>
        <dbReference type="EMBL" id="KAJ9093948.1"/>
    </source>
</evidence>
<gene>
    <name evidence="1" type="ORF">QFC20_007004</name>
</gene>
<accession>A0ACC2V4A5</accession>
<dbReference type="Proteomes" id="UP001230649">
    <property type="component" value="Unassembled WGS sequence"/>
</dbReference>
<comment type="caution">
    <text evidence="1">The sequence shown here is derived from an EMBL/GenBank/DDBJ whole genome shotgun (WGS) entry which is preliminary data.</text>
</comment>
<organism evidence="1 2">
    <name type="scientific">Naganishia adeliensis</name>
    <dbReference type="NCBI Taxonomy" id="92952"/>
    <lineage>
        <taxon>Eukaryota</taxon>
        <taxon>Fungi</taxon>
        <taxon>Dikarya</taxon>
        <taxon>Basidiomycota</taxon>
        <taxon>Agaricomycotina</taxon>
        <taxon>Tremellomycetes</taxon>
        <taxon>Filobasidiales</taxon>
        <taxon>Filobasidiaceae</taxon>
        <taxon>Naganishia</taxon>
    </lineage>
</organism>
<name>A0ACC2V4A5_9TREE</name>
<keyword evidence="2" id="KW-1185">Reference proteome</keyword>
<proteinExistence type="predicted"/>